<reference evidence="2 3" key="1">
    <citation type="journal article" date="2019" name="Int. J. Syst. Evol. Microbiol.">
        <title>The Global Catalogue of Microorganisms (GCM) 10K type strain sequencing project: providing services to taxonomists for standard genome sequencing and annotation.</title>
        <authorList>
            <consortium name="The Broad Institute Genomics Platform"/>
            <consortium name="The Broad Institute Genome Sequencing Center for Infectious Disease"/>
            <person name="Wu L."/>
            <person name="Ma J."/>
        </authorList>
    </citation>
    <scope>NUCLEOTIDE SEQUENCE [LARGE SCALE GENOMIC DNA]</scope>
    <source>
        <strain evidence="2 3">JCM 16013</strain>
    </source>
</reference>
<evidence type="ECO:0000256" key="1">
    <source>
        <dbReference type="SAM" id="MobiDB-lite"/>
    </source>
</evidence>
<comment type="caution">
    <text evidence="2">The sequence shown here is derived from an EMBL/GenBank/DDBJ whole genome shotgun (WGS) entry which is preliminary data.</text>
</comment>
<evidence type="ECO:0000313" key="2">
    <source>
        <dbReference type="EMBL" id="GAA1986048.1"/>
    </source>
</evidence>
<feature type="region of interest" description="Disordered" evidence="1">
    <location>
        <begin position="1"/>
        <end position="47"/>
    </location>
</feature>
<keyword evidence="3" id="KW-1185">Reference proteome</keyword>
<name>A0ABN2SH95_9ACTN</name>
<dbReference type="RefSeq" id="WP_344660079.1">
    <property type="nucleotide sequence ID" value="NZ_BAAAQM010000036.1"/>
</dbReference>
<evidence type="ECO:0000313" key="3">
    <source>
        <dbReference type="Proteomes" id="UP001499854"/>
    </source>
</evidence>
<proteinExistence type="predicted"/>
<dbReference type="Proteomes" id="UP001499854">
    <property type="component" value="Unassembled WGS sequence"/>
</dbReference>
<sequence length="272" mass="28577">MSSTISTEEDSPNPSGPASQPGSVASADTGGRAGAPADADGGADGGAAVAHRETPFTLPGPPVASISAAALAAAEPDAWAGQHTAVPWYGLDEAWGGDRWLGSIMLGQNGVAEYGTLGHGDFPARRPDDVSPRRFCGVVTMARLPRRPGGGQTVLEPTTLSTLAAVAGLGLLSDDWPWAVDKALRGDWLHQQTELTYDVAENLDDAPWRAVQLPVDGTSTRFRYRESEYGWVLAAELRECWLGAYGRGVTAYGLGFAQVTLDAWDAYAALPR</sequence>
<gene>
    <name evidence="2" type="ORF">GCM10009838_55610</name>
</gene>
<dbReference type="EMBL" id="BAAAQM010000036">
    <property type="protein sequence ID" value="GAA1986048.1"/>
    <property type="molecule type" value="Genomic_DNA"/>
</dbReference>
<feature type="compositionally biased region" description="Low complexity" evidence="1">
    <location>
        <begin position="27"/>
        <end position="40"/>
    </location>
</feature>
<accession>A0ABN2SH95</accession>
<protein>
    <submittedName>
        <fullName evidence="2">Uncharacterized protein</fullName>
    </submittedName>
</protein>
<organism evidence="2 3">
    <name type="scientific">Catenulispora subtropica</name>
    <dbReference type="NCBI Taxonomy" id="450798"/>
    <lineage>
        <taxon>Bacteria</taxon>
        <taxon>Bacillati</taxon>
        <taxon>Actinomycetota</taxon>
        <taxon>Actinomycetes</taxon>
        <taxon>Catenulisporales</taxon>
        <taxon>Catenulisporaceae</taxon>
        <taxon>Catenulispora</taxon>
    </lineage>
</organism>
<feature type="compositionally biased region" description="Polar residues" evidence="1">
    <location>
        <begin position="1"/>
        <end position="23"/>
    </location>
</feature>